<gene>
    <name evidence="3" type="ORF">GCM10022210_25390</name>
</gene>
<name>A0ABP7Q0D7_9SPHI</name>
<dbReference type="Pfam" id="PF08534">
    <property type="entry name" value="Redoxin"/>
    <property type="match status" value="1"/>
</dbReference>
<evidence type="ECO:0000313" key="4">
    <source>
        <dbReference type="Proteomes" id="UP001500742"/>
    </source>
</evidence>
<dbReference type="CDD" id="cd02966">
    <property type="entry name" value="TlpA_like_family"/>
    <property type="match status" value="1"/>
</dbReference>
<dbReference type="PROSITE" id="PS51352">
    <property type="entry name" value="THIOREDOXIN_2"/>
    <property type="match status" value="1"/>
</dbReference>
<organism evidence="3 4">
    <name type="scientific">Mucilaginibacter dorajii</name>
    <dbReference type="NCBI Taxonomy" id="692994"/>
    <lineage>
        <taxon>Bacteria</taxon>
        <taxon>Pseudomonadati</taxon>
        <taxon>Bacteroidota</taxon>
        <taxon>Sphingobacteriia</taxon>
        <taxon>Sphingobacteriales</taxon>
        <taxon>Sphingobacteriaceae</taxon>
        <taxon>Mucilaginibacter</taxon>
    </lineage>
</organism>
<evidence type="ECO:0000256" key="1">
    <source>
        <dbReference type="SAM" id="SignalP"/>
    </source>
</evidence>
<keyword evidence="1" id="KW-0732">Signal</keyword>
<dbReference type="InterPro" id="IPR036249">
    <property type="entry name" value="Thioredoxin-like_sf"/>
</dbReference>
<dbReference type="PANTHER" id="PTHR42852:SF13">
    <property type="entry name" value="PROTEIN DIPZ"/>
    <property type="match status" value="1"/>
</dbReference>
<dbReference type="InterPro" id="IPR050553">
    <property type="entry name" value="Thioredoxin_ResA/DsbE_sf"/>
</dbReference>
<feature type="signal peptide" evidence="1">
    <location>
        <begin position="1"/>
        <end position="21"/>
    </location>
</feature>
<reference evidence="4" key="1">
    <citation type="journal article" date="2019" name="Int. J. Syst. Evol. Microbiol.">
        <title>The Global Catalogue of Microorganisms (GCM) 10K type strain sequencing project: providing services to taxonomists for standard genome sequencing and annotation.</title>
        <authorList>
            <consortium name="The Broad Institute Genomics Platform"/>
            <consortium name="The Broad Institute Genome Sequencing Center for Infectious Disease"/>
            <person name="Wu L."/>
            <person name="Ma J."/>
        </authorList>
    </citation>
    <scope>NUCLEOTIDE SEQUENCE [LARGE SCALE GENOMIC DNA]</scope>
    <source>
        <strain evidence="4">JCM 16601</strain>
    </source>
</reference>
<dbReference type="EMBL" id="BAAAZC010000019">
    <property type="protein sequence ID" value="GAA3974056.1"/>
    <property type="molecule type" value="Genomic_DNA"/>
</dbReference>
<dbReference type="Proteomes" id="UP001500742">
    <property type="component" value="Unassembled WGS sequence"/>
</dbReference>
<dbReference type="SUPFAM" id="SSF52833">
    <property type="entry name" value="Thioredoxin-like"/>
    <property type="match status" value="1"/>
</dbReference>
<protein>
    <recommendedName>
        <fullName evidence="2">Thioredoxin domain-containing protein</fullName>
    </recommendedName>
</protein>
<dbReference type="InterPro" id="IPR013740">
    <property type="entry name" value="Redoxin"/>
</dbReference>
<feature type="chain" id="PRO_5046572023" description="Thioredoxin domain-containing protein" evidence="1">
    <location>
        <begin position="22"/>
        <end position="256"/>
    </location>
</feature>
<dbReference type="InterPro" id="IPR013766">
    <property type="entry name" value="Thioredoxin_domain"/>
</dbReference>
<evidence type="ECO:0000313" key="3">
    <source>
        <dbReference type="EMBL" id="GAA3974056.1"/>
    </source>
</evidence>
<evidence type="ECO:0000259" key="2">
    <source>
        <dbReference type="PROSITE" id="PS51352"/>
    </source>
</evidence>
<sequence length="256" mass="29383">MKKFPLIAFFLLMLTNIAAFGQPGVPVLKPEEILKSNDSFYNYIGLYFFKLTQDIVPYDAAKKAISKRVFFQKLTTGNYLPLKLSSADGKLYYQLYKVNSAAGKKQLTYIQSFATIFLDHYNRQGKLFPAFSFTDINGNKYDNTNTKGKTVVLKCWYIGCGRCEEEMPELNAIVAKYKDRKDVLFVSLAFDTQPKLQAFLKRKQFNYQVVAEQRAFITKTLHINAFPTHFIINKNGTIVAVVDNPDEIEYALEHKI</sequence>
<dbReference type="PANTHER" id="PTHR42852">
    <property type="entry name" value="THIOL:DISULFIDE INTERCHANGE PROTEIN DSBE"/>
    <property type="match status" value="1"/>
</dbReference>
<keyword evidence="4" id="KW-1185">Reference proteome</keyword>
<dbReference type="RefSeq" id="WP_259087900.1">
    <property type="nucleotide sequence ID" value="NZ_BAAAZC010000019.1"/>
</dbReference>
<feature type="domain" description="Thioredoxin" evidence="2">
    <location>
        <begin position="122"/>
        <end position="256"/>
    </location>
</feature>
<comment type="caution">
    <text evidence="3">The sequence shown here is derived from an EMBL/GenBank/DDBJ whole genome shotgun (WGS) entry which is preliminary data.</text>
</comment>
<accession>A0ABP7Q0D7</accession>
<dbReference type="Gene3D" id="3.40.30.10">
    <property type="entry name" value="Glutaredoxin"/>
    <property type="match status" value="1"/>
</dbReference>
<proteinExistence type="predicted"/>